<reference evidence="19 20" key="1">
    <citation type="submission" date="2019-02" db="EMBL/GenBank/DDBJ databases">
        <title>Deep-cultivation of Planctomycetes and their phenomic and genomic characterization uncovers novel biology.</title>
        <authorList>
            <person name="Wiegand S."/>
            <person name="Jogler M."/>
            <person name="Boedeker C."/>
            <person name="Pinto D."/>
            <person name="Vollmers J."/>
            <person name="Rivas-Marin E."/>
            <person name="Kohn T."/>
            <person name="Peeters S.H."/>
            <person name="Heuer A."/>
            <person name="Rast P."/>
            <person name="Oberbeckmann S."/>
            <person name="Bunk B."/>
            <person name="Jeske O."/>
            <person name="Meyerdierks A."/>
            <person name="Storesund J.E."/>
            <person name="Kallscheuer N."/>
            <person name="Luecker S."/>
            <person name="Lage O.M."/>
            <person name="Pohl T."/>
            <person name="Merkel B.J."/>
            <person name="Hornburger P."/>
            <person name="Mueller R.-W."/>
            <person name="Bruemmer F."/>
            <person name="Labrenz M."/>
            <person name="Spormann A.M."/>
            <person name="Op den Camp H."/>
            <person name="Overmann J."/>
            <person name="Amann R."/>
            <person name="Jetten M.S.M."/>
            <person name="Mascher T."/>
            <person name="Medema M.H."/>
            <person name="Devos D.P."/>
            <person name="Kaster A.-K."/>
            <person name="Ovreas L."/>
            <person name="Rohde M."/>
            <person name="Galperin M.Y."/>
            <person name="Jogler C."/>
        </authorList>
    </citation>
    <scope>NUCLEOTIDE SEQUENCE [LARGE SCALE GENOMIC DNA]</scope>
    <source>
        <strain evidence="19 20">FF011L</strain>
    </source>
</reference>
<dbReference type="Gene3D" id="1.10.287.560">
    <property type="entry name" value="Histidine kinase CheA-like, homodimeric domain"/>
    <property type="match status" value="1"/>
</dbReference>
<feature type="region of interest" description="Disordered" evidence="15">
    <location>
        <begin position="265"/>
        <end position="391"/>
    </location>
</feature>
<dbReference type="Gene3D" id="3.30.565.10">
    <property type="entry name" value="Histidine kinase-like ATPase, C-terminal domain"/>
    <property type="match status" value="1"/>
</dbReference>
<dbReference type="InterPro" id="IPR036641">
    <property type="entry name" value="HPT_dom_sf"/>
</dbReference>
<keyword evidence="8 19" id="KW-0808">Transferase</keyword>
<dbReference type="SUPFAM" id="SSF55874">
    <property type="entry name" value="ATPase domain of HSP90 chaperone/DNA topoisomerase II/histidine kinase"/>
    <property type="match status" value="1"/>
</dbReference>
<dbReference type="RefSeq" id="WP_145352607.1">
    <property type="nucleotide sequence ID" value="NZ_CP036262.1"/>
</dbReference>
<evidence type="ECO:0000256" key="5">
    <source>
        <dbReference type="ARBA" id="ARBA00022490"/>
    </source>
</evidence>
<dbReference type="InterPro" id="IPR008207">
    <property type="entry name" value="Sig_transdc_His_kin_Hpt_dom"/>
</dbReference>
<comment type="function">
    <text evidence="13">Involved in the transmission of sensory signals from the chemoreceptors to the flagellar motors. CheA is autophosphorylated; it can transfer its phosphate group to either CheB or CheY.</text>
</comment>
<dbReference type="GO" id="GO:0005737">
    <property type="term" value="C:cytoplasm"/>
    <property type="evidence" value="ECO:0007669"/>
    <property type="project" value="UniProtKB-SubCell"/>
</dbReference>
<evidence type="ECO:0000256" key="13">
    <source>
        <dbReference type="ARBA" id="ARBA00035100"/>
    </source>
</evidence>
<feature type="domain" description="CheW-like" evidence="17">
    <location>
        <begin position="706"/>
        <end position="852"/>
    </location>
</feature>
<dbReference type="GO" id="GO:0005524">
    <property type="term" value="F:ATP binding"/>
    <property type="evidence" value="ECO:0007669"/>
    <property type="project" value="UniProtKB-KW"/>
</dbReference>
<dbReference type="EMBL" id="CP036262">
    <property type="protein sequence ID" value="QDS94595.1"/>
    <property type="molecule type" value="Genomic_DNA"/>
</dbReference>
<feature type="domain" description="Histidine kinase" evidence="16">
    <location>
        <begin position="428"/>
        <end position="704"/>
    </location>
</feature>
<protein>
    <recommendedName>
        <fullName evidence="4">Chemotaxis protein CheA</fullName>
        <ecNumber evidence="3">2.7.13.3</ecNumber>
    </recommendedName>
</protein>
<dbReference type="OrthoDB" id="9803176at2"/>
<evidence type="ECO:0000256" key="10">
    <source>
        <dbReference type="ARBA" id="ARBA00022777"/>
    </source>
</evidence>
<dbReference type="GO" id="GO:0006935">
    <property type="term" value="P:chemotaxis"/>
    <property type="evidence" value="ECO:0007669"/>
    <property type="project" value="UniProtKB-KW"/>
</dbReference>
<dbReference type="Gene3D" id="2.30.30.40">
    <property type="entry name" value="SH3 Domains"/>
    <property type="match status" value="1"/>
</dbReference>
<evidence type="ECO:0000256" key="2">
    <source>
        <dbReference type="ARBA" id="ARBA00004496"/>
    </source>
</evidence>
<evidence type="ECO:0000256" key="3">
    <source>
        <dbReference type="ARBA" id="ARBA00012438"/>
    </source>
</evidence>
<evidence type="ECO:0000256" key="8">
    <source>
        <dbReference type="ARBA" id="ARBA00022679"/>
    </source>
</evidence>
<evidence type="ECO:0000256" key="4">
    <source>
        <dbReference type="ARBA" id="ARBA00021495"/>
    </source>
</evidence>
<evidence type="ECO:0000256" key="11">
    <source>
        <dbReference type="ARBA" id="ARBA00022840"/>
    </source>
</evidence>
<dbReference type="InterPro" id="IPR037006">
    <property type="entry name" value="CheA-like_homodim_sf"/>
</dbReference>
<dbReference type="GO" id="GO:0000155">
    <property type="term" value="F:phosphorelay sensor kinase activity"/>
    <property type="evidence" value="ECO:0007669"/>
    <property type="project" value="InterPro"/>
</dbReference>
<dbReference type="SUPFAM" id="SSF47384">
    <property type="entry name" value="Homodimeric domain of signal transducing histidine kinase"/>
    <property type="match status" value="1"/>
</dbReference>
<dbReference type="PANTHER" id="PTHR43395">
    <property type="entry name" value="SENSOR HISTIDINE KINASE CHEA"/>
    <property type="match status" value="1"/>
</dbReference>
<comment type="subcellular location">
    <subcellularLocation>
        <location evidence="2">Cytoplasm</location>
    </subcellularLocation>
</comment>
<name>A0A517MI90_9BACT</name>
<dbReference type="PROSITE" id="PS50894">
    <property type="entry name" value="HPT"/>
    <property type="match status" value="1"/>
</dbReference>
<dbReference type="InterPro" id="IPR005467">
    <property type="entry name" value="His_kinase_dom"/>
</dbReference>
<feature type="modified residue" description="Phosphohistidine" evidence="14">
    <location>
        <position position="58"/>
    </location>
</feature>
<dbReference type="Proteomes" id="UP000320672">
    <property type="component" value="Chromosome"/>
</dbReference>
<dbReference type="Gene3D" id="3.30.70.1110">
    <property type="entry name" value="Histidine kinase CheA-like, P2 response regulator-binding domain"/>
    <property type="match status" value="1"/>
</dbReference>
<dbReference type="InterPro" id="IPR037052">
    <property type="entry name" value="CheA-like_P2_sf"/>
</dbReference>
<dbReference type="InterPro" id="IPR002545">
    <property type="entry name" value="CheW-lke_dom"/>
</dbReference>
<gene>
    <name evidence="19" type="primary">cheA</name>
    <name evidence="19" type="ORF">FF011L_33740</name>
</gene>
<evidence type="ECO:0000259" key="17">
    <source>
        <dbReference type="PROSITE" id="PS50851"/>
    </source>
</evidence>
<dbReference type="Gene3D" id="1.20.120.160">
    <property type="entry name" value="HPT domain"/>
    <property type="match status" value="1"/>
</dbReference>
<feature type="domain" description="HPt" evidence="18">
    <location>
        <begin position="11"/>
        <end position="118"/>
    </location>
</feature>
<evidence type="ECO:0000313" key="19">
    <source>
        <dbReference type="EMBL" id="QDS94595.1"/>
    </source>
</evidence>
<dbReference type="InterPro" id="IPR004358">
    <property type="entry name" value="Sig_transdc_His_kin-like_C"/>
</dbReference>
<evidence type="ECO:0000259" key="18">
    <source>
        <dbReference type="PROSITE" id="PS50894"/>
    </source>
</evidence>
<dbReference type="SMART" id="SM00073">
    <property type="entry name" value="HPT"/>
    <property type="match status" value="1"/>
</dbReference>
<dbReference type="CDD" id="cd00731">
    <property type="entry name" value="CheA_reg"/>
    <property type="match status" value="1"/>
</dbReference>
<dbReference type="SUPFAM" id="SSF50341">
    <property type="entry name" value="CheW-like"/>
    <property type="match status" value="1"/>
</dbReference>
<dbReference type="SMART" id="SM00387">
    <property type="entry name" value="HATPase_c"/>
    <property type="match status" value="1"/>
</dbReference>
<evidence type="ECO:0000313" key="20">
    <source>
        <dbReference type="Proteomes" id="UP000320672"/>
    </source>
</evidence>
<evidence type="ECO:0000259" key="16">
    <source>
        <dbReference type="PROSITE" id="PS50109"/>
    </source>
</evidence>
<dbReference type="InterPro" id="IPR035891">
    <property type="entry name" value="CheY-binding_CheA"/>
</dbReference>
<keyword evidence="5" id="KW-0963">Cytoplasm</keyword>
<dbReference type="SUPFAM" id="SSF55052">
    <property type="entry name" value="CheY-binding domain of CheA"/>
    <property type="match status" value="1"/>
</dbReference>
<keyword evidence="10" id="KW-0418">Kinase</keyword>
<organism evidence="19 20">
    <name type="scientific">Roseimaritima multifibrata</name>
    <dbReference type="NCBI Taxonomy" id="1930274"/>
    <lineage>
        <taxon>Bacteria</taxon>
        <taxon>Pseudomonadati</taxon>
        <taxon>Planctomycetota</taxon>
        <taxon>Planctomycetia</taxon>
        <taxon>Pirellulales</taxon>
        <taxon>Pirellulaceae</taxon>
        <taxon>Roseimaritima</taxon>
    </lineage>
</organism>
<dbReference type="InterPro" id="IPR051315">
    <property type="entry name" value="Bact_Chemotaxis_CheA"/>
</dbReference>
<evidence type="ECO:0000256" key="6">
    <source>
        <dbReference type="ARBA" id="ARBA00022500"/>
    </source>
</evidence>
<evidence type="ECO:0000256" key="14">
    <source>
        <dbReference type="PROSITE-ProRule" id="PRU00110"/>
    </source>
</evidence>
<keyword evidence="7 14" id="KW-0597">Phosphoprotein</keyword>
<keyword evidence="6" id="KW-0145">Chemotaxis</keyword>
<dbReference type="SUPFAM" id="SSF47226">
    <property type="entry name" value="Histidine-containing phosphotransfer domain, HPT domain"/>
    <property type="match status" value="1"/>
</dbReference>
<dbReference type="Pfam" id="PF02518">
    <property type="entry name" value="HATPase_c"/>
    <property type="match status" value="1"/>
</dbReference>
<accession>A0A517MI90</accession>
<dbReference type="InterPro" id="IPR036061">
    <property type="entry name" value="CheW-like_dom_sf"/>
</dbReference>
<comment type="catalytic activity">
    <reaction evidence="1">
        <text>ATP + protein L-histidine = ADP + protein N-phospho-L-histidine.</text>
        <dbReference type="EC" id="2.7.13.3"/>
    </reaction>
</comment>
<dbReference type="PROSITE" id="PS50109">
    <property type="entry name" value="HIS_KIN"/>
    <property type="match status" value="1"/>
</dbReference>
<feature type="compositionally biased region" description="Basic and acidic residues" evidence="15">
    <location>
        <begin position="271"/>
        <end position="284"/>
    </location>
</feature>
<dbReference type="InterPro" id="IPR004105">
    <property type="entry name" value="CheA-like_dim"/>
</dbReference>
<evidence type="ECO:0000256" key="9">
    <source>
        <dbReference type="ARBA" id="ARBA00022741"/>
    </source>
</evidence>
<proteinExistence type="predicted"/>
<dbReference type="Pfam" id="PF01627">
    <property type="entry name" value="Hpt"/>
    <property type="match status" value="1"/>
</dbReference>
<dbReference type="PRINTS" id="PR00344">
    <property type="entry name" value="BCTRLSENSOR"/>
</dbReference>
<evidence type="ECO:0000256" key="7">
    <source>
        <dbReference type="ARBA" id="ARBA00022553"/>
    </source>
</evidence>
<dbReference type="SMART" id="SM00260">
    <property type="entry name" value="CheW"/>
    <property type="match status" value="1"/>
</dbReference>
<evidence type="ECO:0000256" key="15">
    <source>
        <dbReference type="SAM" id="MobiDB-lite"/>
    </source>
</evidence>
<keyword evidence="20" id="KW-1185">Reference proteome</keyword>
<dbReference type="InterPro" id="IPR010808">
    <property type="entry name" value="CheA_P2-bd"/>
</dbReference>
<dbReference type="Pfam" id="PF01584">
    <property type="entry name" value="CheW"/>
    <property type="match status" value="1"/>
</dbReference>
<dbReference type="SMART" id="SM01231">
    <property type="entry name" value="H-kinase_dim"/>
    <property type="match status" value="1"/>
</dbReference>
<evidence type="ECO:0000256" key="1">
    <source>
        <dbReference type="ARBA" id="ARBA00000085"/>
    </source>
</evidence>
<dbReference type="InterPro" id="IPR003594">
    <property type="entry name" value="HATPase_dom"/>
</dbReference>
<dbReference type="KEGG" id="rml:FF011L_33740"/>
<dbReference type="CDD" id="cd16916">
    <property type="entry name" value="HATPase_CheA-like"/>
    <property type="match status" value="1"/>
</dbReference>
<feature type="region of interest" description="Disordered" evidence="15">
    <location>
        <begin position="139"/>
        <end position="187"/>
    </location>
</feature>
<keyword evidence="11" id="KW-0067">ATP-binding</keyword>
<dbReference type="Pfam" id="PF02895">
    <property type="entry name" value="H-kinase_dim"/>
    <property type="match status" value="1"/>
</dbReference>
<sequence>MSDNTQNSSGPNDDMSEYLQTFLDETEEQLDDLVETMLSLERDSTNSEDLNESFRLIHSIKGSAGMMGLEQITVLTHHLENRFERFRSGTEQLDEPTMNVVLRCVDFLRQSNDRLRDGNALGSPTELLSELKRLEDQAALQKNTSKETASESTAEEAITEATLEPTPEDTPPKAEHPTEIPPASPELHDSPIRMVIRFRPRLQLVDLKAQLIVNRLAGLGTIKSTRPTLESLSEDEPLEEFELQIETDRDLDNLRSAAQVDGVDSIDFPEDVDKSSKTAERRASVEYPDVNLPAESTDSDAPEFGTKQNSITVIEPIQSAEPTESAEPTIDAEPTESADTVAANKIDIDPQPMDVPEPAESAQSPQPVETVNAADAPTVSDVPTSDKAAGKVAETMRVEIDRLDSLMNLAGELVVNRARFVQISSQINPSHRKASALNRIREFCDSLRDTIEGLENETAEPSDRGALVTQLRCGLELMDEHSEIWEHDRGHLDKFGEAIDQLSRVSKNLQKGVLDTRMVPVGPLFNRFKRVVRDLSKERDKRVNLLIRGEKTELDKRMIDALGDPLMHLVRNSIDHGLEPTQVRLDSHKPEIGTISLEATHSGNNIYIHVRDDGGGIDVDKIKTKLINNQVLSKAATSELSDAQALDYIWHPGFSTAQEVTDVSGRGVGMDVVQNRIRKLNGTIEVESIPKQGTHFTIRLPLTLAIINCLLVKIRGVVFSMPIDEVREIVSVKEEEIVTVQGKRTIDVRDEFIPLVRIDEVFHWNNWGQKDDEPVRGDSNVDANASQVVIVQTAGKTMGLHVDELIGSHDMVIKSLSDNFIEIRGLSGASILGDGNVGLMLDIGTAYQMATQPSTRTATEELSS</sequence>
<dbReference type="PROSITE" id="PS50851">
    <property type="entry name" value="CHEW"/>
    <property type="match status" value="1"/>
</dbReference>
<dbReference type="FunFam" id="3.30.565.10:FF:000016">
    <property type="entry name" value="Chemotaxis protein CheA, putative"/>
    <property type="match status" value="1"/>
</dbReference>
<dbReference type="InterPro" id="IPR036890">
    <property type="entry name" value="HATPase_C_sf"/>
</dbReference>
<evidence type="ECO:0000256" key="12">
    <source>
        <dbReference type="ARBA" id="ARBA00023012"/>
    </source>
</evidence>
<dbReference type="CDD" id="cd00088">
    <property type="entry name" value="HPT"/>
    <property type="match status" value="1"/>
</dbReference>
<dbReference type="InterPro" id="IPR036097">
    <property type="entry name" value="HisK_dim/P_sf"/>
</dbReference>
<dbReference type="EC" id="2.7.13.3" evidence="3"/>
<keyword evidence="12" id="KW-0902">Two-component regulatory system</keyword>
<dbReference type="AlphaFoldDB" id="A0A517MI90"/>
<dbReference type="PANTHER" id="PTHR43395:SF10">
    <property type="entry name" value="CHEMOTAXIS PROTEIN CHEA"/>
    <property type="match status" value="1"/>
</dbReference>
<dbReference type="Pfam" id="PF07194">
    <property type="entry name" value="P2"/>
    <property type="match status" value="1"/>
</dbReference>
<keyword evidence="9" id="KW-0547">Nucleotide-binding</keyword>